<dbReference type="EMBL" id="RJUK01000002">
    <property type="protein sequence ID" value="ROQ18376.1"/>
    <property type="molecule type" value="Genomic_DNA"/>
</dbReference>
<dbReference type="PANTHER" id="PTHR10846">
    <property type="entry name" value="SODIUM/POTASSIUM/CALCIUM EXCHANGER"/>
    <property type="match status" value="1"/>
</dbReference>
<keyword evidence="3 5" id="KW-1133">Transmembrane helix</keyword>
<dbReference type="AlphaFoldDB" id="A0A3N1P0H3"/>
<dbReference type="PANTHER" id="PTHR10846:SF8">
    <property type="entry name" value="INNER MEMBRANE PROTEIN YRBG"/>
    <property type="match status" value="1"/>
</dbReference>
<dbReference type="InterPro" id="IPR044880">
    <property type="entry name" value="NCX_ion-bd_dom_sf"/>
</dbReference>
<feature type="transmembrane region" description="Helical" evidence="5">
    <location>
        <begin position="129"/>
        <end position="145"/>
    </location>
</feature>
<sequence>MLIALSAVIIGLIVLVWSADRFVDGAVSTASHLGMPPLLIGMVIIGFGTSAPEMVVSALAASQGSPGLALGNAYGSNITNIALILGLTAVISPIAVHSQILRKELPILTLITAFSAWLVWDLHIGRLDASLLLLVFAATMGWSIWQGMRGKGDILGGEVDAELQNHPMPLPRSLMWLLIGLVLLVASSRLLVWGAVDIAQALGVSDVIIGLTIVAIGTSLPELASSLVAVRKGEHDLALGNVIGSNLFNTLAVVGIAGAIHPMVVDPEVLSRDVLVMSLLTLSLFVFGYGFRRQGRINRIEGGLLLLCYVGYTGYLIQTIFAS</sequence>
<dbReference type="Proteomes" id="UP000273643">
    <property type="component" value="Unassembled WGS sequence"/>
</dbReference>
<dbReference type="Gene3D" id="1.20.1420.30">
    <property type="entry name" value="NCX, central ion-binding region"/>
    <property type="match status" value="2"/>
</dbReference>
<evidence type="ECO:0000256" key="5">
    <source>
        <dbReference type="SAM" id="Phobius"/>
    </source>
</evidence>
<dbReference type="InterPro" id="IPR004481">
    <property type="entry name" value="K/Na/Ca-exchanger"/>
</dbReference>
<evidence type="ECO:0000259" key="6">
    <source>
        <dbReference type="Pfam" id="PF01699"/>
    </source>
</evidence>
<accession>A0A3N1P0H3</accession>
<evidence type="ECO:0000313" key="8">
    <source>
        <dbReference type="Proteomes" id="UP000273643"/>
    </source>
</evidence>
<comment type="caution">
    <text evidence="7">The sequence shown here is derived from an EMBL/GenBank/DDBJ whole genome shotgun (WGS) entry which is preliminary data.</text>
</comment>
<feature type="domain" description="Sodium/calcium exchanger membrane region" evidence="6">
    <location>
        <begin position="5"/>
        <end position="145"/>
    </location>
</feature>
<evidence type="ECO:0000313" key="7">
    <source>
        <dbReference type="EMBL" id="ROQ18376.1"/>
    </source>
</evidence>
<feature type="transmembrane region" description="Helical" evidence="5">
    <location>
        <begin position="208"/>
        <end position="230"/>
    </location>
</feature>
<evidence type="ECO:0000256" key="4">
    <source>
        <dbReference type="ARBA" id="ARBA00023136"/>
    </source>
</evidence>
<reference evidence="7 8" key="1">
    <citation type="submission" date="2018-11" db="EMBL/GenBank/DDBJ databases">
        <title>Genomic Encyclopedia of Type Strains, Phase IV (KMG-IV): sequencing the most valuable type-strain genomes for metagenomic binning, comparative biology and taxonomic classification.</title>
        <authorList>
            <person name="Goeker M."/>
        </authorList>
    </citation>
    <scope>NUCLEOTIDE SEQUENCE [LARGE SCALE GENOMIC DNA]</scope>
    <source>
        <strain evidence="7 8">DSM 16974</strain>
    </source>
</reference>
<feature type="transmembrane region" description="Helical" evidence="5">
    <location>
        <begin position="78"/>
        <end position="96"/>
    </location>
</feature>
<evidence type="ECO:0000256" key="3">
    <source>
        <dbReference type="ARBA" id="ARBA00022989"/>
    </source>
</evidence>
<dbReference type="GO" id="GO:0005886">
    <property type="term" value="C:plasma membrane"/>
    <property type="evidence" value="ECO:0007669"/>
    <property type="project" value="TreeGrafter"/>
</dbReference>
<feature type="transmembrane region" description="Helical" evidence="5">
    <location>
        <begin position="303"/>
        <end position="321"/>
    </location>
</feature>
<dbReference type="OrthoDB" id="9794225at2"/>
<protein>
    <submittedName>
        <fullName evidence="7">Cation:H+ antiporter</fullName>
    </submittedName>
</protein>
<feature type="transmembrane region" description="Helical" evidence="5">
    <location>
        <begin position="174"/>
        <end position="196"/>
    </location>
</feature>
<keyword evidence="2 5" id="KW-0812">Transmembrane</keyword>
<dbReference type="GO" id="GO:0005262">
    <property type="term" value="F:calcium channel activity"/>
    <property type="evidence" value="ECO:0007669"/>
    <property type="project" value="TreeGrafter"/>
</dbReference>
<proteinExistence type="predicted"/>
<dbReference type="RefSeq" id="WP_123639018.1">
    <property type="nucleotide sequence ID" value="NZ_JBHYFO010000011.1"/>
</dbReference>
<keyword evidence="8" id="KW-1185">Reference proteome</keyword>
<evidence type="ECO:0000256" key="1">
    <source>
        <dbReference type="ARBA" id="ARBA00004141"/>
    </source>
</evidence>
<dbReference type="Pfam" id="PF01699">
    <property type="entry name" value="Na_Ca_ex"/>
    <property type="match status" value="2"/>
</dbReference>
<feature type="domain" description="Sodium/calcium exchanger membrane region" evidence="6">
    <location>
        <begin position="173"/>
        <end position="317"/>
    </location>
</feature>
<dbReference type="InterPro" id="IPR004837">
    <property type="entry name" value="NaCa_Exmemb"/>
</dbReference>
<name>A0A3N1P0H3_9GAMM</name>
<evidence type="ECO:0000256" key="2">
    <source>
        <dbReference type="ARBA" id="ARBA00022692"/>
    </source>
</evidence>
<feature type="transmembrane region" description="Helical" evidence="5">
    <location>
        <begin position="242"/>
        <end position="262"/>
    </location>
</feature>
<keyword evidence="4 5" id="KW-0472">Membrane</keyword>
<comment type="subcellular location">
    <subcellularLocation>
        <location evidence="1">Membrane</location>
        <topology evidence="1">Multi-pass membrane protein</topology>
    </subcellularLocation>
</comment>
<dbReference type="NCBIfam" id="TIGR00367">
    <property type="entry name" value="calcium/sodium antiporter"/>
    <property type="match status" value="1"/>
</dbReference>
<organism evidence="7 8">
    <name type="scientific">Marinimicrobium koreense</name>
    <dbReference type="NCBI Taxonomy" id="306545"/>
    <lineage>
        <taxon>Bacteria</taxon>
        <taxon>Pseudomonadati</taxon>
        <taxon>Pseudomonadota</taxon>
        <taxon>Gammaproteobacteria</taxon>
        <taxon>Cellvibrionales</taxon>
        <taxon>Cellvibrionaceae</taxon>
        <taxon>Marinimicrobium</taxon>
    </lineage>
</organism>
<dbReference type="GO" id="GO:0006874">
    <property type="term" value="P:intracellular calcium ion homeostasis"/>
    <property type="evidence" value="ECO:0007669"/>
    <property type="project" value="TreeGrafter"/>
</dbReference>
<feature type="transmembrane region" description="Helical" evidence="5">
    <location>
        <begin position="274"/>
        <end position="291"/>
    </location>
</feature>
<dbReference type="GO" id="GO:0008273">
    <property type="term" value="F:calcium, potassium:sodium antiporter activity"/>
    <property type="evidence" value="ECO:0007669"/>
    <property type="project" value="TreeGrafter"/>
</dbReference>
<gene>
    <name evidence="7" type="ORF">EDC38_2601</name>
</gene>